<evidence type="ECO:0000256" key="1">
    <source>
        <dbReference type="SAM" id="MobiDB-lite"/>
    </source>
</evidence>
<dbReference type="AlphaFoldDB" id="A0A3M2RI59"/>
<accession>A0A3M2RI59</accession>
<protein>
    <submittedName>
        <fullName evidence="2">Uncharacterized protein</fullName>
    </submittedName>
</protein>
<organism evidence="2 3">
    <name type="scientific">Fusarium kuroshium</name>
    <dbReference type="NCBI Taxonomy" id="2010991"/>
    <lineage>
        <taxon>Eukaryota</taxon>
        <taxon>Fungi</taxon>
        <taxon>Dikarya</taxon>
        <taxon>Ascomycota</taxon>
        <taxon>Pezizomycotina</taxon>
        <taxon>Sordariomycetes</taxon>
        <taxon>Hypocreomycetidae</taxon>
        <taxon>Hypocreales</taxon>
        <taxon>Nectriaceae</taxon>
        <taxon>Fusarium</taxon>
        <taxon>Fusarium solani species complex</taxon>
    </lineage>
</organism>
<feature type="compositionally biased region" description="Basic residues" evidence="1">
    <location>
        <begin position="304"/>
        <end position="324"/>
    </location>
</feature>
<dbReference type="OrthoDB" id="5072374at2759"/>
<evidence type="ECO:0000313" key="2">
    <source>
        <dbReference type="EMBL" id="RMJ04849.1"/>
    </source>
</evidence>
<comment type="caution">
    <text evidence="2">The sequence shown here is derived from an EMBL/GenBank/DDBJ whole genome shotgun (WGS) entry which is preliminary data.</text>
</comment>
<keyword evidence="3" id="KW-1185">Reference proteome</keyword>
<evidence type="ECO:0000313" key="3">
    <source>
        <dbReference type="Proteomes" id="UP000277212"/>
    </source>
</evidence>
<proteinExistence type="predicted"/>
<feature type="region of interest" description="Disordered" evidence="1">
    <location>
        <begin position="191"/>
        <end position="327"/>
    </location>
</feature>
<dbReference type="Proteomes" id="UP000277212">
    <property type="component" value="Unassembled WGS sequence"/>
</dbReference>
<name>A0A3M2RI59_9HYPO</name>
<feature type="compositionally biased region" description="Polar residues" evidence="1">
    <location>
        <begin position="225"/>
        <end position="241"/>
    </location>
</feature>
<gene>
    <name evidence="2" type="ORF">CDV36_014484</name>
</gene>
<dbReference type="EMBL" id="NKUJ01000462">
    <property type="protein sequence ID" value="RMJ04849.1"/>
    <property type="molecule type" value="Genomic_DNA"/>
</dbReference>
<feature type="compositionally biased region" description="Polar residues" evidence="1">
    <location>
        <begin position="253"/>
        <end position="269"/>
    </location>
</feature>
<sequence>MDCTLFYSQNTEGESGTYPSLSAPALCSHQCSAQFWYSMWEDAVSGLSTLASPPDAFPDQRPPSTSNEAGYTACDELEWQLPALDNIDVETCSDATSEAHQTLSVHSAVTSTINPSLLSLVQKIELGLNASANLVLSGNLGRGLMVPLSEQFEGQDHSLGEDDGSSFYQSDDFDFQTCRMDSEQPAITNETETTSLCPNVGASPVPPQPVRSLETDCANQPLPTPSQSPDTCSEDTNTTSTLEEDGGPREFALNQQNIGSTQGKKNSGGIQEPSIDPKQVAPTAFIDLTSDDDGEIDSNNQKGQRAKGKKRGSLWSRPRQKKQKMNNDEQVNLRAEIVIWTTEEEELTYKWDSRERLWVTNADNPEIVKVSGEFLLSQGQDIQIKVRPNAVFMPVVIEWKGGDTFEGYDDLEEDRRLEVHCSSVTHMVLYGEGGEGMFHGDI</sequence>
<reference evidence="2 3" key="1">
    <citation type="submission" date="2017-06" db="EMBL/GenBank/DDBJ databases">
        <title>Comparative genomic analysis of Ambrosia Fusariam Clade fungi.</title>
        <authorList>
            <person name="Stajich J.E."/>
            <person name="Carrillo J."/>
            <person name="Kijimoto T."/>
            <person name="Eskalen A."/>
            <person name="O'Donnell K."/>
            <person name="Kasson M."/>
        </authorList>
    </citation>
    <scope>NUCLEOTIDE SEQUENCE [LARGE SCALE GENOMIC DNA]</scope>
    <source>
        <strain evidence="2">UCR3666</strain>
    </source>
</reference>